<dbReference type="PANTHER" id="PTHR30204:SF97">
    <property type="entry name" value="MERR FAMILY REGULATORY PROTEIN"/>
    <property type="match status" value="1"/>
</dbReference>
<keyword evidence="4" id="KW-1185">Reference proteome</keyword>
<feature type="domain" description="HTH merR-type" evidence="2">
    <location>
        <begin position="1"/>
        <end position="68"/>
    </location>
</feature>
<dbReference type="PROSITE" id="PS00552">
    <property type="entry name" value="HTH_MERR_1"/>
    <property type="match status" value="1"/>
</dbReference>
<name>A0ABQ3XNU3_9ACTN</name>
<keyword evidence="1" id="KW-0238">DNA-binding</keyword>
<gene>
    <name evidence="3" type="ORF">Aco03nite_085010</name>
</gene>
<dbReference type="RefSeq" id="WP_203806800.1">
    <property type="nucleotide sequence ID" value="NZ_BAAAQE010000094.1"/>
</dbReference>
<comment type="caution">
    <text evidence="3">The sequence shown here is derived from an EMBL/GenBank/DDBJ whole genome shotgun (WGS) entry which is preliminary data.</text>
</comment>
<organism evidence="3 4">
    <name type="scientific">Actinoplanes couchii</name>
    <dbReference type="NCBI Taxonomy" id="403638"/>
    <lineage>
        <taxon>Bacteria</taxon>
        <taxon>Bacillati</taxon>
        <taxon>Actinomycetota</taxon>
        <taxon>Actinomycetes</taxon>
        <taxon>Micromonosporales</taxon>
        <taxon>Micromonosporaceae</taxon>
        <taxon>Actinoplanes</taxon>
    </lineage>
</organism>
<proteinExistence type="predicted"/>
<reference evidence="3 4" key="1">
    <citation type="submission" date="2021-01" db="EMBL/GenBank/DDBJ databases">
        <title>Whole genome shotgun sequence of Actinoplanes couchii NBRC 106145.</title>
        <authorList>
            <person name="Komaki H."/>
            <person name="Tamura T."/>
        </authorList>
    </citation>
    <scope>NUCLEOTIDE SEQUENCE [LARGE SCALE GENOMIC DNA]</scope>
    <source>
        <strain evidence="3 4">NBRC 106145</strain>
    </source>
</reference>
<evidence type="ECO:0000313" key="3">
    <source>
        <dbReference type="EMBL" id="GID60097.1"/>
    </source>
</evidence>
<accession>A0ABQ3XNU3</accession>
<evidence type="ECO:0000313" key="4">
    <source>
        <dbReference type="Proteomes" id="UP000612282"/>
    </source>
</evidence>
<dbReference type="SMART" id="SM00422">
    <property type="entry name" value="HTH_MERR"/>
    <property type="match status" value="1"/>
</dbReference>
<dbReference type="InterPro" id="IPR009061">
    <property type="entry name" value="DNA-bd_dom_put_sf"/>
</dbReference>
<dbReference type="EMBL" id="BOMG01000104">
    <property type="protein sequence ID" value="GID60097.1"/>
    <property type="molecule type" value="Genomic_DNA"/>
</dbReference>
<dbReference type="Pfam" id="PF13411">
    <property type="entry name" value="MerR_1"/>
    <property type="match status" value="1"/>
</dbReference>
<dbReference type="InterPro" id="IPR000551">
    <property type="entry name" value="MerR-type_HTH_dom"/>
</dbReference>
<protein>
    <submittedName>
        <fullName evidence="3">MerR family transcriptional regulator</fullName>
    </submittedName>
</protein>
<sequence>MRIGELSERTGVSTRSLRYYEQQGLLSSERSSGGHRNYTEHEVDRVNYLQGLYTAGLNSQVILEVLPCLESPSDETSDAAFGRLVEVRDKLRTDIAGLNRTLRSLDELITYNRARRNGSPSTPGQPLEA</sequence>
<dbReference type="SUPFAM" id="SSF46955">
    <property type="entry name" value="Putative DNA-binding domain"/>
    <property type="match status" value="1"/>
</dbReference>
<dbReference type="PRINTS" id="PR00040">
    <property type="entry name" value="HTHMERR"/>
</dbReference>
<evidence type="ECO:0000259" key="2">
    <source>
        <dbReference type="PROSITE" id="PS50937"/>
    </source>
</evidence>
<dbReference type="Proteomes" id="UP000612282">
    <property type="component" value="Unassembled WGS sequence"/>
</dbReference>
<dbReference type="Gene3D" id="1.10.1660.10">
    <property type="match status" value="1"/>
</dbReference>
<dbReference type="PROSITE" id="PS50937">
    <property type="entry name" value="HTH_MERR_2"/>
    <property type="match status" value="1"/>
</dbReference>
<evidence type="ECO:0000256" key="1">
    <source>
        <dbReference type="ARBA" id="ARBA00023125"/>
    </source>
</evidence>
<dbReference type="InterPro" id="IPR047057">
    <property type="entry name" value="MerR_fam"/>
</dbReference>
<dbReference type="PANTHER" id="PTHR30204">
    <property type="entry name" value="REDOX-CYCLING DRUG-SENSING TRANSCRIPTIONAL ACTIVATOR SOXR"/>
    <property type="match status" value="1"/>
</dbReference>